<accession>A0A5M9N2H1</accession>
<gene>
    <name evidence="2" type="ORF">ATNIH1004_001420</name>
</gene>
<keyword evidence="1" id="KW-1133">Transmembrane helix</keyword>
<dbReference type="AlphaFoldDB" id="A0A5M9N2H1"/>
<dbReference type="RefSeq" id="XP_033431877.1">
    <property type="nucleotide sequence ID" value="XM_033566120.1"/>
</dbReference>
<proteinExistence type="predicted"/>
<keyword evidence="1" id="KW-0472">Membrane</keyword>
<sequence length="137" mass="15396">MIGLTPGPASYSSLSLPLVTKCHFNVFELARSGVTHVQTMLPSWRRFLADEELGKKDGDHRLRPKQGPLWPLKKQWKPPRPRRFLLGIATLCLLCFLFKAIFTGLVTATERFSPSLSQARQKTGVPWPHLMSLSSAV</sequence>
<keyword evidence="1" id="KW-0812">Transmembrane</keyword>
<evidence type="ECO:0000256" key="1">
    <source>
        <dbReference type="SAM" id="Phobius"/>
    </source>
</evidence>
<protein>
    <submittedName>
        <fullName evidence="2">Uncharacterized protein</fullName>
    </submittedName>
</protein>
<dbReference type="Proteomes" id="UP000324241">
    <property type="component" value="Unassembled WGS sequence"/>
</dbReference>
<organism evidence="2 3">
    <name type="scientific">Aspergillus tanneri</name>
    <dbReference type="NCBI Taxonomy" id="1220188"/>
    <lineage>
        <taxon>Eukaryota</taxon>
        <taxon>Fungi</taxon>
        <taxon>Dikarya</taxon>
        <taxon>Ascomycota</taxon>
        <taxon>Pezizomycotina</taxon>
        <taxon>Eurotiomycetes</taxon>
        <taxon>Eurotiomycetidae</taxon>
        <taxon>Eurotiales</taxon>
        <taxon>Aspergillaceae</taxon>
        <taxon>Aspergillus</taxon>
        <taxon>Aspergillus subgen. Circumdati</taxon>
    </lineage>
</organism>
<comment type="caution">
    <text evidence="2">The sequence shown here is derived from an EMBL/GenBank/DDBJ whole genome shotgun (WGS) entry which is preliminary data.</text>
</comment>
<dbReference type="GeneID" id="54324122"/>
<name>A0A5M9N2H1_9EURO</name>
<dbReference type="EMBL" id="QUQM01000002">
    <property type="protein sequence ID" value="KAA8652516.1"/>
    <property type="molecule type" value="Genomic_DNA"/>
</dbReference>
<evidence type="ECO:0000313" key="3">
    <source>
        <dbReference type="Proteomes" id="UP000324241"/>
    </source>
</evidence>
<reference evidence="2 3" key="1">
    <citation type="submission" date="2019-08" db="EMBL/GenBank/DDBJ databases">
        <title>The genome sequence of a newly discovered highly antifungal drug resistant Aspergillus species, Aspergillus tanneri NIH 1004.</title>
        <authorList>
            <person name="Mounaud S."/>
            <person name="Singh I."/>
            <person name="Joardar V."/>
            <person name="Pakala S."/>
            <person name="Pakala S."/>
            <person name="Venepally P."/>
            <person name="Chung J.K."/>
            <person name="Losada L."/>
            <person name="Nierman W.C."/>
        </authorList>
    </citation>
    <scope>NUCLEOTIDE SEQUENCE [LARGE SCALE GENOMIC DNA]</scope>
    <source>
        <strain evidence="2 3">NIH1004</strain>
    </source>
</reference>
<feature type="transmembrane region" description="Helical" evidence="1">
    <location>
        <begin position="84"/>
        <end position="106"/>
    </location>
</feature>
<evidence type="ECO:0000313" key="2">
    <source>
        <dbReference type="EMBL" id="KAA8652516.1"/>
    </source>
</evidence>